<dbReference type="Pfam" id="PF13456">
    <property type="entry name" value="RVT_3"/>
    <property type="match status" value="1"/>
</dbReference>
<dbReference type="EMBL" id="QGNW01000308">
    <property type="protein sequence ID" value="RVW77767.1"/>
    <property type="molecule type" value="Genomic_DNA"/>
</dbReference>
<feature type="domain" description="Reverse transcriptase/retrotransposon-derived protein RNase H-like" evidence="3">
    <location>
        <begin position="782"/>
        <end position="878"/>
    </location>
</feature>
<evidence type="ECO:0000313" key="5">
    <source>
        <dbReference type="Proteomes" id="UP000288805"/>
    </source>
</evidence>
<reference evidence="4 5" key="1">
    <citation type="journal article" date="2018" name="PLoS Genet.">
        <title>Population sequencing reveals clonal diversity and ancestral inbreeding in the grapevine cultivar Chardonnay.</title>
        <authorList>
            <person name="Roach M.J."/>
            <person name="Johnson D.L."/>
            <person name="Bohlmann J."/>
            <person name="van Vuuren H.J."/>
            <person name="Jones S.J."/>
            <person name="Pretorius I.S."/>
            <person name="Schmidt S.A."/>
            <person name="Borneman A.R."/>
        </authorList>
    </citation>
    <scope>NUCLEOTIDE SEQUENCE [LARGE SCALE GENOMIC DNA]</scope>
    <source>
        <strain evidence="5">cv. Chardonnay</strain>
        <tissue evidence="4">Leaf</tissue>
    </source>
</reference>
<feature type="region of interest" description="Disordered" evidence="1">
    <location>
        <begin position="652"/>
        <end position="673"/>
    </location>
</feature>
<dbReference type="SUPFAM" id="SSF53098">
    <property type="entry name" value="Ribonuclease H-like"/>
    <property type="match status" value="1"/>
</dbReference>
<dbReference type="PANTHER" id="PTHR48475:SF1">
    <property type="entry name" value="RNASE H TYPE-1 DOMAIN-CONTAINING PROTEIN"/>
    <property type="match status" value="1"/>
</dbReference>
<accession>A0A438H0A1</accession>
<evidence type="ECO:0000256" key="1">
    <source>
        <dbReference type="SAM" id="MobiDB-lite"/>
    </source>
</evidence>
<dbReference type="InterPro" id="IPR036397">
    <property type="entry name" value="RNaseH_sf"/>
</dbReference>
<dbReference type="SUPFAM" id="SSF56672">
    <property type="entry name" value="DNA/RNA polymerases"/>
    <property type="match status" value="1"/>
</dbReference>
<name>A0A438H0A1_VITVI</name>
<sequence length="1095" mass="124381">MEEPRLFKGVQRVAYRRRSQTEVALLPVIVPTPILEDPHARMDRLERRIRQMKTSDEAITWEDFNGAPVASLSTKFRMSKIERYTDIGFPRIHLRLYSTERVGGFEIKARGVGHLIYLPLKREDFTGKEAFRRTETRRCECYQTVGQPSGFYYPPPPHASYFIPSAPSPIDYYFFCTKVDTIVLPTRMDLYCSYYQGLGHDTDHCTALRHAIEDLIDQGLVHLGQPSVTTNPLSAYTSHAVSLPTNGIHFMDFTKPYDHIHMLSWDESVLEPIVVDGIYETPFVLIPDVDEVHTPYVDDVHTPDIQYVIHRDDDLPPEGSDHTCPLYILVGFLGHRVLYVILDDDPTLNVCPLAYVIALGYASSNFGPSTQKVRAYDSIKREVMGTLVIKLLIGPTTFPILFQKVKFIHDGQVITVRSIGDMFASSKPMLQISHNEDDLFFTGFTFDEEVELQRLVHQLRLSDGAPGTSASALATPSFPNHMSLMTLYFLDEVDEHGTFAEIRDMVDGVVPHDRYIDEMLAMSMSQIDGIVQPEFASPFDLFGVSAIEVAEEIQIAPALEFSEDDIVDDDVFVCVNSPVMVESKHVDPPLSFDILSRFVSHSDDLLTFSSYMDMSLFEYLPISCDNTLSAPHSPTSQIFDIDDEIVHHNSDADSSSAFDLSPSDQRVSPTTGDAEIVDFGTTDQPRELRIGLDLFTDESGGLVQLLISYLDVFAWSYEDMSGLDPFIVKEEIQKQLSVGFLSVVEYPEWLANVVLVPKKNGKNAGDTYQRAATILFPDMMHQDVERAFERIMEYLFSPLVLVPPTPGRPLFLYLSVSDIALGCMLAQLNDSGNERAIYYLSKRMLDYETRYVMIERFCLALVWATKRLRHYMMEYSVHLISCLDPLRYLFDRLALIDRLIRCFSDGRAIDDDFLDEDIAAVTTSSGWRMYFDGAANHSRHEIGVLLISHHGDHIPRFVRLAFFDRHLAMNNIVEYEACILGLETTLKLGIRQMEVFSDSNLLVVGRFDDLSYTHLPRAQNQFVDALATLASMIDIPADTIVRPLLIESRSVPTYCCLIDEAELDDGLPWYYDIYQFLRLDIYPEVATTKDKRALR</sequence>
<gene>
    <name evidence="4" type="ORF">CK203_050316</name>
</gene>
<protein>
    <recommendedName>
        <fullName evidence="6">Reverse transcriptase/retrotransposon-derived protein RNase H-like domain-containing protein</fullName>
    </recommendedName>
</protein>
<dbReference type="PANTHER" id="PTHR48475">
    <property type="entry name" value="RIBONUCLEASE H"/>
    <property type="match status" value="1"/>
</dbReference>
<dbReference type="InterPro" id="IPR043502">
    <property type="entry name" value="DNA/RNA_pol_sf"/>
</dbReference>
<dbReference type="GO" id="GO:0004523">
    <property type="term" value="F:RNA-DNA hybrid ribonuclease activity"/>
    <property type="evidence" value="ECO:0007669"/>
    <property type="project" value="InterPro"/>
</dbReference>
<evidence type="ECO:0000313" key="4">
    <source>
        <dbReference type="EMBL" id="RVW77767.1"/>
    </source>
</evidence>
<dbReference type="Gene3D" id="3.30.420.10">
    <property type="entry name" value="Ribonuclease H-like superfamily/Ribonuclease H"/>
    <property type="match status" value="1"/>
</dbReference>
<evidence type="ECO:0000259" key="3">
    <source>
        <dbReference type="Pfam" id="PF17919"/>
    </source>
</evidence>
<dbReference type="Pfam" id="PF17919">
    <property type="entry name" value="RT_RNaseH_2"/>
    <property type="match status" value="1"/>
</dbReference>
<comment type="caution">
    <text evidence="4">The sequence shown here is derived from an EMBL/GenBank/DDBJ whole genome shotgun (WGS) entry which is preliminary data.</text>
</comment>
<dbReference type="AlphaFoldDB" id="A0A438H0A1"/>
<proteinExistence type="predicted"/>
<dbReference type="GO" id="GO:0003676">
    <property type="term" value="F:nucleic acid binding"/>
    <property type="evidence" value="ECO:0007669"/>
    <property type="project" value="InterPro"/>
</dbReference>
<evidence type="ECO:0008006" key="6">
    <source>
        <dbReference type="Google" id="ProtNLM"/>
    </source>
</evidence>
<dbReference type="Proteomes" id="UP000288805">
    <property type="component" value="Unassembled WGS sequence"/>
</dbReference>
<feature type="domain" description="RNase H type-1" evidence="2">
    <location>
        <begin position="931"/>
        <end position="1003"/>
    </location>
</feature>
<dbReference type="InterPro" id="IPR002156">
    <property type="entry name" value="RNaseH_domain"/>
</dbReference>
<feature type="compositionally biased region" description="Low complexity" evidence="1">
    <location>
        <begin position="652"/>
        <end position="664"/>
    </location>
</feature>
<dbReference type="InterPro" id="IPR012337">
    <property type="entry name" value="RNaseH-like_sf"/>
</dbReference>
<evidence type="ECO:0000259" key="2">
    <source>
        <dbReference type="Pfam" id="PF13456"/>
    </source>
</evidence>
<organism evidence="4 5">
    <name type="scientific">Vitis vinifera</name>
    <name type="common">Grape</name>
    <dbReference type="NCBI Taxonomy" id="29760"/>
    <lineage>
        <taxon>Eukaryota</taxon>
        <taxon>Viridiplantae</taxon>
        <taxon>Streptophyta</taxon>
        <taxon>Embryophyta</taxon>
        <taxon>Tracheophyta</taxon>
        <taxon>Spermatophyta</taxon>
        <taxon>Magnoliopsida</taxon>
        <taxon>eudicotyledons</taxon>
        <taxon>Gunneridae</taxon>
        <taxon>Pentapetalae</taxon>
        <taxon>rosids</taxon>
        <taxon>Vitales</taxon>
        <taxon>Vitaceae</taxon>
        <taxon>Viteae</taxon>
        <taxon>Vitis</taxon>
    </lineage>
</organism>
<dbReference type="InterPro" id="IPR041577">
    <property type="entry name" value="RT_RNaseH_2"/>
</dbReference>
<dbReference type="CDD" id="cd09279">
    <property type="entry name" value="RNase_HI_like"/>
    <property type="match status" value="1"/>
</dbReference>